<organism evidence="2 3">
    <name type="scientific">Romanomermis culicivorax</name>
    <name type="common">Nematode worm</name>
    <dbReference type="NCBI Taxonomy" id="13658"/>
    <lineage>
        <taxon>Eukaryota</taxon>
        <taxon>Metazoa</taxon>
        <taxon>Ecdysozoa</taxon>
        <taxon>Nematoda</taxon>
        <taxon>Enoplea</taxon>
        <taxon>Dorylaimia</taxon>
        <taxon>Mermithida</taxon>
        <taxon>Mermithoidea</taxon>
        <taxon>Mermithidae</taxon>
        <taxon>Romanomermis</taxon>
    </lineage>
</organism>
<dbReference type="Proteomes" id="UP000887565">
    <property type="component" value="Unplaced"/>
</dbReference>
<protein>
    <submittedName>
        <fullName evidence="3">Uncharacterized protein</fullName>
    </submittedName>
</protein>
<evidence type="ECO:0000313" key="2">
    <source>
        <dbReference type="Proteomes" id="UP000887565"/>
    </source>
</evidence>
<evidence type="ECO:0000256" key="1">
    <source>
        <dbReference type="SAM" id="SignalP"/>
    </source>
</evidence>
<proteinExistence type="predicted"/>
<dbReference type="WBParaSite" id="nRc.2.0.1.t42401-RA">
    <property type="protein sequence ID" value="nRc.2.0.1.t42401-RA"/>
    <property type="gene ID" value="nRc.2.0.1.g42401"/>
</dbReference>
<feature type="chain" id="PRO_5038008834" evidence="1">
    <location>
        <begin position="21"/>
        <end position="89"/>
    </location>
</feature>
<keyword evidence="2" id="KW-1185">Reference proteome</keyword>
<reference evidence="3" key="1">
    <citation type="submission" date="2022-11" db="UniProtKB">
        <authorList>
            <consortium name="WormBaseParasite"/>
        </authorList>
    </citation>
    <scope>IDENTIFICATION</scope>
</reference>
<accession>A0A915KU00</accession>
<keyword evidence="1" id="KW-0732">Signal</keyword>
<sequence>MKFFIILFLCVCQLIQLSIAIDPNDNNYDREYIQRRYRRGMLIPIGITPLEYGSGQYQPSANINIEPDSSKDLTTENYIDLTFDVLYEE</sequence>
<name>A0A915KU00_ROMCU</name>
<evidence type="ECO:0000313" key="3">
    <source>
        <dbReference type="WBParaSite" id="nRc.2.0.1.t42401-RA"/>
    </source>
</evidence>
<dbReference type="AlphaFoldDB" id="A0A915KU00"/>
<feature type="signal peptide" evidence="1">
    <location>
        <begin position="1"/>
        <end position="20"/>
    </location>
</feature>